<feature type="chain" id="PRO_5045357463" evidence="1">
    <location>
        <begin position="29"/>
        <end position="427"/>
    </location>
</feature>
<name>A0ABP5DA05_9MICO</name>
<keyword evidence="4" id="KW-1185">Reference proteome</keyword>
<dbReference type="SUPFAM" id="SSF56601">
    <property type="entry name" value="beta-lactamase/transpeptidase-like"/>
    <property type="match status" value="1"/>
</dbReference>
<sequence length="427" mass="43650">MRISSTRQHRAVAILVALGLVSGLAGCAADNHVDLDFPAQSDAAFPDETAAQLQAAVEFAMAATGSSGAVVGVWAPWSGSWVTGIGTQHPGDDEAVTADMQFRAGKITRAMTCDVLYAVAAEGKVSLDDNVSDYVAGVPEATGVSLQELCNGTSGIGSFAKQLGPLWLSNPSRTWDPRELASYGLGQKRLFDPGKAYASSDAGYVLLGLALERATGQRAAALIDRYVVDPLDLAGTELPSPSTVEPGSSGSVLSGTVSLTGKNGLDCAKPRDITELSSSVGFTDAGVVSTIADLGRYGRALAAGALLPDGIDRFADPIAPYAKAPAWYTATGGTFQAGSLIGQFGKVPGYLPAVFSDPDSGLTVAVVLNNSAASSDLVAFLAWQLAAIASKAPAAAGETAPEAGLPWTASQYHDMIAKGAICPLPTQ</sequence>
<feature type="domain" description="Beta-lactamase-related" evidence="2">
    <location>
        <begin position="55"/>
        <end position="374"/>
    </location>
</feature>
<reference evidence="4" key="1">
    <citation type="journal article" date="2019" name="Int. J. Syst. Evol. Microbiol.">
        <title>The Global Catalogue of Microorganisms (GCM) 10K type strain sequencing project: providing services to taxonomists for standard genome sequencing and annotation.</title>
        <authorList>
            <consortium name="The Broad Institute Genomics Platform"/>
            <consortium name="The Broad Institute Genome Sequencing Center for Infectious Disease"/>
            <person name="Wu L."/>
            <person name="Ma J."/>
        </authorList>
    </citation>
    <scope>NUCLEOTIDE SEQUENCE [LARGE SCALE GENOMIC DNA]</scope>
    <source>
        <strain evidence="4">JCM 14902</strain>
    </source>
</reference>
<keyword evidence="1" id="KW-0732">Signal</keyword>
<dbReference type="InterPro" id="IPR050491">
    <property type="entry name" value="AmpC-like"/>
</dbReference>
<dbReference type="Proteomes" id="UP001500326">
    <property type="component" value="Unassembled WGS sequence"/>
</dbReference>
<dbReference type="InterPro" id="IPR012338">
    <property type="entry name" value="Beta-lactam/transpept-like"/>
</dbReference>
<dbReference type="Gene3D" id="3.40.710.10">
    <property type="entry name" value="DD-peptidase/beta-lactamase superfamily"/>
    <property type="match status" value="1"/>
</dbReference>
<dbReference type="PANTHER" id="PTHR46825:SF7">
    <property type="entry name" value="D-ALANYL-D-ALANINE CARBOXYPEPTIDASE"/>
    <property type="match status" value="1"/>
</dbReference>
<organism evidence="3 4">
    <name type="scientific">Microbacterium pumilum</name>
    <dbReference type="NCBI Taxonomy" id="344165"/>
    <lineage>
        <taxon>Bacteria</taxon>
        <taxon>Bacillati</taxon>
        <taxon>Actinomycetota</taxon>
        <taxon>Actinomycetes</taxon>
        <taxon>Micrococcales</taxon>
        <taxon>Microbacteriaceae</taxon>
        <taxon>Microbacterium</taxon>
    </lineage>
</organism>
<dbReference type="InterPro" id="IPR001466">
    <property type="entry name" value="Beta-lactam-related"/>
</dbReference>
<dbReference type="PANTHER" id="PTHR46825">
    <property type="entry name" value="D-ALANYL-D-ALANINE-CARBOXYPEPTIDASE/ENDOPEPTIDASE AMPH"/>
    <property type="match status" value="1"/>
</dbReference>
<keyword evidence="3" id="KW-0378">Hydrolase</keyword>
<dbReference type="RefSeq" id="WP_344058554.1">
    <property type="nucleotide sequence ID" value="NZ_BAAAOH010000001.1"/>
</dbReference>
<dbReference type="GO" id="GO:0016787">
    <property type="term" value="F:hydrolase activity"/>
    <property type="evidence" value="ECO:0007669"/>
    <property type="project" value="UniProtKB-KW"/>
</dbReference>
<dbReference type="Pfam" id="PF00144">
    <property type="entry name" value="Beta-lactamase"/>
    <property type="match status" value="1"/>
</dbReference>
<evidence type="ECO:0000313" key="3">
    <source>
        <dbReference type="EMBL" id="GAA1976618.1"/>
    </source>
</evidence>
<protein>
    <submittedName>
        <fullName evidence="3">Serine hydrolase domain-containing protein</fullName>
    </submittedName>
</protein>
<comment type="caution">
    <text evidence="3">The sequence shown here is derived from an EMBL/GenBank/DDBJ whole genome shotgun (WGS) entry which is preliminary data.</text>
</comment>
<proteinExistence type="predicted"/>
<gene>
    <name evidence="3" type="ORF">GCM10009777_06940</name>
</gene>
<evidence type="ECO:0000259" key="2">
    <source>
        <dbReference type="Pfam" id="PF00144"/>
    </source>
</evidence>
<accession>A0ABP5DA05</accession>
<feature type="signal peptide" evidence="1">
    <location>
        <begin position="1"/>
        <end position="28"/>
    </location>
</feature>
<evidence type="ECO:0000313" key="4">
    <source>
        <dbReference type="Proteomes" id="UP001500326"/>
    </source>
</evidence>
<dbReference type="PROSITE" id="PS51257">
    <property type="entry name" value="PROKAR_LIPOPROTEIN"/>
    <property type="match status" value="1"/>
</dbReference>
<evidence type="ECO:0000256" key="1">
    <source>
        <dbReference type="SAM" id="SignalP"/>
    </source>
</evidence>
<dbReference type="EMBL" id="BAAAOH010000001">
    <property type="protein sequence ID" value="GAA1976618.1"/>
    <property type="molecule type" value="Genomic_DNA"/>
</dbReference>